<keyword evidence="2" id="KW-1185">Reference proteome</keyword>
<comment type="caution">
    <text evidence="1">The sequence shown here is derived from an EMBL/GenBank/DDBJ whole genome shotgun (WGS) entry which is preliminary data.</text>
</comment>
<protein>
    <submittedName>
        <fullName evidence="1">Itprip</fullName>
    </submittedName>
</protein>
<dbReference type="EMBL" id="JAOPGA020001062">
    <property type="protein sequence ID" value="KAL0484667.1"/>
    <property type="molecule type" value="Genomic_DNA"/>
</dbReference>
<sequence length="81" mass="9444">MQSIAESEENQPDPKEVARDLSRAQLVEAYFKENVFENDKNSAKKIVTKSELVQFLKLRDTTITNQKQFCMNHIIDQLLML</sequence>
<name>A0AAW2Z4E0_9EUKA</name>
<evidence type="ECO:0000313" key="1">
    <source>
        <dbReference type="EMBL" id="KAL0484667.1"/>
    </source>
</evidence>
<dbReference type="AlphaFoldDB" id="A0AAW2Z4E0"/>
<reference evidence="1 2" key="1">
    <citation type="submission" date="2024-03" db="EMBL/GenBank/DDBJ databases">
        <title>The Acrasis kona genome and developmental transcriptomes reveal deep origins of eukaryotic multicellular pathways.</title>
        <authorList>
            <person name="Sheikh S."/>
            <person name="Fu C.-J."/>
            <person name="Brown M.W."/>
            <person name="Baldauf S.L."/>
        </authorList>
    </citation>
    <scope>NUCLEOTIDE SEQUENCE [LARGE SCALE GENOMIC DNA]</scope>
    <source>
        <strain evidence="1 2">ATCC MYA-3509</strain>
    </source>
</reference>
<gene>
    <name evidence="1" type="ORF">AKO1_003494</name>
</gene>
<accession>A0AAW2Z4E0</accession>
<proteinExistence type="predicted"/>
<dbReference type="Proteomes" id="UP001431209">
    <property type="component" value="Unassembled WGS sequence"/>
</dbReference>
<organism evidence="1 2">
    <name type="scientific">Acrasis kona</name>
    <dbReference type="NCBI Taxonomy" id="1008807"/>
    <lineage>
        <taxon>Eukaryota</taxon>
        <taxon>Discoba</taxon>
        <taxon>Heterolobosea</taxon>
        <taxon>Tetramitia</taxon>
        <taxon>Eutetramitia</taxon>
        <taxon>Acrasidae</taxon>
        <taxon>Acrasis</taxon>
    </lineage>
</organism>
<evidence type="ECO:0000313" key="2">
    <source>
        <dbReference type="Proteomes" id="UP001431209"/>
    </source>
</evidence>